<evidence type="ECO:0008006" key="3">
    <source>
        <dbReference type="Google" id="ProtNLM"/>
    </source>
</evidence>
<name>A0A5C8NUA8_9BURK</name>
<accession>A0A5C8NUA8</accession>
<evidence type="ECO:0000313" key="1">
    <source>
        <dbReference type="EMBL" id="TXL64754.1"/>
    </source>
</evidence>
<proteinExistence type="predicted"/>
<evidence type="ECO:0000313" key="2">
    <source>
        <dbReference type="Proteomes" id="UP000321548"/>
    </source>
</evidence>
<protein>
    <recommendedName>
        <fullName evidence="3">Zinc-finger domain-containing protein</fullName>
    </recommendedName>
</protein>
<dbReference type="AlphaFoldDB" id="A0A5C8NUA8"/>
<organism evidence="1 2">
    <name type="scientific">Zeimonas arvi</name>
    <dbReference type="NCBI Taxonomy" id="2498847"/>
    <lineage>
        <taxon>Bacteria</taxon>
        <taxon>Pseudomonadati</taxon>
        <taxon>Pseudomonadota</taxon>
        <taxon>Betaproteobacteria</taxon>
        <taxon>Burkholderiales</taxon>
        <taxon>Burkholderiaceae</taxon>
        <taxon>Zeimonas</taxon>
    </lineage>
</organism>
<dbReference type="EMBL" id="VDUY01000005">
    <property type="protein sequence ID" value="TXL64754.1"/>
    <property type="molecule type" value="Genomic_DNA"/>
</dbReference>
<gene>
    <name evidence="1" type="ORF">FHP08_13535</name>
</gene>
<comment type="caution">
    <text evidence="1">The sequence shown here is derived from an EMBL/GenBank/DDBJ whole genome shotgun (WGS) entry which is preliminary data.</text>
</comment>
<dbReference type="RefSeq" id="WP_147705003.1">
    <property type="nucleotide sequence ID" value="NZ_VDUY01000005.1"/>
</dbReference>
<dbReference type="OrthoDB" id="8847270at2"/>
<keyword evidence="2" id="KW-1185">Reference proteome</keyword>
<reference evidence="1 2" key="1">
    <citation type="submission" date="2019-06" db="EMBL/GenBank/DDBJ databases">
        <title>Quisquiliibacterium sp. nov., isolated from a maize field.</title>
        <authorList>
            <person name="Lin S.-Y."/>
            <person name="Tsai C.-F."/>
            <person name="Young C.-C."/>
        </authorList>
    </citation>
    <scope>NUCLEOTIDE SEQUENCE [LARGE SCALE GENOMIC DNA]</scope>
    <source>
        <strain evidence="1 2">CC-CFT501</strain>
    </source>
</reference>
<dbReference type="Proteomes" id="UP000321548">
    <property type="component" value="Unassembled WGS sequence"/>
</dbReference>
<sequence>MTARVKGHLDWDSLVDYWLGDTDAVASEAIDEHLLHCDACGAVFDEIVALSRGAREAFARGAVPAVLTSGFVDRLTSAGLRVRSYRVPRNGSVLCSVEPGDDLIVACVEAPLAGVERLDALLALSAPQDHGQPPLAREERLRDIPFDAAEGVVLFSPRLAEVRRLPTHELVIRLLAVDAGGEREVGHYTFRHRAQAPA</sequence>